<dbReference type="EMBL" id="LT629736">
    <property type="protein sequence ID" value="SDS36164.1"/>
    <property type="molecule type" value="Genomic_DNA"/>
</dbReference>
<dbReference type="OrthoDB" id="9813694at2"/>
<dbReference type="PANTHER" id="PTHR43213:SF10">
    <property type="entry name" value="7-METHYL-GTP PYROPHOSPHATASE"/>
    <property type="match status" value="1"/>
</dbReference>
<comment type="subcellular location">
    <subcellularLocation>
        <location evidence="1 9">Cytoplasm</location>
    </subcellularLocation>
</comment>
<comment type="similarity">
    <text evidence="7 9">Belongs to the Maf family. YceF subfamily.</text>
</comment>
<dbReference type="Proteomes" id="UP000243207">
    <property type="component" value="Chromosome I"/>
</dbReference>
<organism evidence="10 11">
    <name type="scientific">Halopseudomonas xinjiangensis</name>
    <dbReference type="NCBI Taxonomy" id="487184"/>
    <lineage>
        <taxon>Bacteria</taxon>
        <taxon>Pseudomonadati</taxon>
        <taxon>Pseudomonadota</taxon>
        <taxon>Gammaproteobacteria</taxon>
        <taxon>Pseudomonadales</taxon>
        <taxon>Pseudomonadaceae</taxon>
        <taxon>Halopseudomonas</taxon>
    </lineage>
</organism>
<evidence type="ECO:0000256" key="6">
    <source>
        <dbReference type="ARBA" id="ARBA00053369"/>
    </source>
</evidence>
<dbReference type="PANTHER" id="PTHR43213">
    <property type="entry name" value="BIFUNCTIONAL DTTP/UTP PYROPHOSPHATASE/METHYLTRANSFERASE PROTEIN-RELATED"/>
    <property type="match status" value="1"/>
</dbReference>
<evidence type="ECO:0000256" key="8">
    <source>
        <dbReference type="ARBA" id="ARBA00068163"/>
    </source>
</evidence>
<dbReference type="GO" id="GO:0009117">
    <property type="term" value="P:nucleotide metabolic process"/>
    <property type="evidence" value="ECO:0007669"/>
    <property type="project" value="UniProtKB-KW"/>
</dbReference>
<dbReference type="InterPro" id="IPR029001">
    <property type="entry name" value="ITPase-like_fam"/>
</dbReference>
<dbReference type="RefSeq" id="WP_093392507.1">
    <property type="nucleotide sequence ID" value="NZ_LT629736.1"/>
</dbReference>
<feature type="active site" description="Proton acceptor" evidence="9">
    <location>
        <position position="69"/>
    </location>
</feature>
<comment type="catalytic activity">
    <reaction evidence="5 9">
        <text>N(7)-methyl-GTP + H2O = N(7)-methyl-GMP + diphosphate + H(+)</text>
        <dbReference type="Rhea" id="RHEA:58744"/>
        <dbReference type="ChEBI" id="CHEBI:15377"/>
        <dbReference type="ChEBI" id="CHEBI:15378"/>
        <dbReference type="ChEBI" id="CHEBI:33019"/>
        <dbReference type="ChEBI" id="CHEBI:58285"/>
        <dbReference type="ChEBI" id="CHEBI:87133"/>
    </reaction>
</comment>
<dbReference type="CDD" id="cd00555">
    <property type="entry name" value="Maf"/>
    <property type="match status" value="1"/>
</dbReference>
<feature type="site" description="Important for substrate specificity" evidence="9">
    <location>
        <position position="12"/>
    </location>
</feature>
<name>A0A1H1RK86_9GAMM</name>
<dbReference type="STRING" id="487184.SAMN05216421_1384"/>
<evidence type="ECO:0000313" key="10">
    <source>
        <dbReference type="EMBL" id="SDS36164.1"/>
    </source>
</evidence>
<dbReference type="Gene3D" id="3.90.950.10">
    <property type="match status" value="1"/>
</dbReference>
<evidence type="ECO:0000256" key="9">
    <source>
        <dbReference type="HAMAP-Rule" id="MF_00528"/>
    </source>
</evidence>
<keyword evidence="2 9" id="KW-0963">Cytoplasm</keyword>
<evidence type="ECO:0000256" key="2">
    <source>
        <dbReference type="ARBA" id="ARBA00022490"/>
    </source>
</evidence>
<comment type="caution">
    <text evidence="9">Lacks conserved residue(s) required for the propagation of feature annotation.</text>
</comment>
<keyword evidence="3 9" id="KW-0378">Hydrolase</keyword>
<protein>
    <recommendedName>
        <fullName evidence="8 9">7-methyl-GTP pyrophosphatase</fullName>
        <shortName evidence="9">m(7)GTP pyrophosphatase</shortName>
        <ecNumber evidence="9">3.6.1.-</ecNumber>
    </recommendedName>
</protein>
<feature type="site" description="Important for substrate specificity" evidence="9">
    <location>
        <position position="154"/>
    </location>
</feature>
<evidence type="ECO:0000256" key="5">
    <source>
        <dbReference type="ARBA" id="ARBA00050213"/>
    </source>
</evidence>
<accession>A0A1H1RK86</accession>
<evidence type="ECO:0000313" key="11">
    <source>
        <dbReference type="Proteomes" id="UP000243207"/>
    </source>
</evidence>
<dbReference type="EC" id="3.6.1.-" evidence="9"/>
<dbReference type="Pfam" id="PF02545">
    <property type="entry name" value="Maf"/>
    <property type="match status" value="1"/>
</dbReference>
<evidence type="ECO:0000256" key="7">
    <source>
        <dbReference type="ARBA" id="ARBA00060749"/>
    </source>
</evidence>
<reference evidence="11" key="1">
    <citation type="submission" date="2016-10" db="EMBL/GenBank/DDBJ databases">
        <authorList>
            <person name="Varghese N."/>
            <person name="Submissions S."/>
        </authorList>
    </citation>
    <scope>NUCLEOTIDE SEQUENCE [LARGE SCALE GENOMIC DNA]</scope>
    <source>
        <strain evidence="11">NRRL B-51270</strain>
    </source>
</reference>
<dbReference type="PIRSF" id="PIRSF006305">
    <property type="entry name" value="Maf"/>
    <property type="match status" value="1"/>
</dbReference>
<feature type="site" description="Important for substrate specificity" evidence="9">
    <location>
        <position position="70"/>
    </location>
</feature>
<dbReference type="InterPro" id="IPR003697">
    <property type="entry name" value="Maf-like"/>
</dbReference>
<proteinExistence type="inferred from homology"/>
<dbReference type="SUPFAM" id="SSF52972">
    <property type="entry name" value="ITPase-like"/>
    <property type="match status" value="1"/>
</dbReference>
<gene>
    <name evidence="10" type="ORF">SAMN05216421_1384</name>
</gene>
<dbReference type="HAMAP" id="MF_00528">
    <property type="entry name" value="Maf"/>
    <property type="match status" value="1"/>
</dbReference>
<keyword evidence="11" id="KW-1185">Reference proteome</keyword>
<comment type="function">
    <text evidence="6 9">Nucleoside triphosphate pyrophosphatase that hydrolyzes 7-methyl-GTP (m(7)GTP). May have a dual role in cell division arrest and in preventing the incorporation of modified nucleotides into cellular nucleic acids.</text>
</comment>
<sequence length="192" mass="21127">MTRLILASGSPYRRDLLQRLGIEFECCSPDIDETPLSSESAEDLTMRLAKTKAHALAERYPAHLIIGSDQVALLDGEPVSKPGNHAEATIQLRRSSGRCITFSTALCLLNTANGRLQLAVERFHVTFRKLSDDSIERYLHAERPYDCAGSFKMEGLGISLFASLRGDDPNSLIGLPLIRLCDMLANEGINLP</sequence>
<evidence type="ECO:0000256" key="3">
    <source>
        <dbReference type="ARBA" id="ARBA00022801"/>
    </source>
</evidence>
<evidence type="ECO:0000256" key="4">
    <source>
        <dbReference type="ARBA" id="ARBA00023080"/>
    </source>
</evidence>
<dbReference type="GO" id="GO:0005737">
    <property type="term" value="C:cytoplasm"/>
    <property type="evidence" value="ECO:0007669"/>
    <property type="project" value="UniProtKB-SubCell"/>
</dbReference>
<dbReference type="NCBIfam" id="TIGR00172">
    <property type="entry name" value="maf"/>
    <property type="match status" value="1"/>
</dbReference>
<dbReference type="GO" id="GO:0047429">
    <property type="term" value="F:nucleoside triphosphate diphosphatase activity"/>
    <property type="evidence" value="ECO:0007669"/>
    <property type="project" value="InterPro"/>
</dbReference>
<evidence type="ECO:0000256" key="1">
    <source>
        <dbReference type="ARBA" id="ARBA00004496"/>
    </source>
</evidence>
<comment type="cofactor">
    <cofactor evidence="9">
        <name>a divalent metal cation</name>
        <dbReference type="ChEBI" id="CHEBI:60240"/>
    </cofactor>
</comment>
<dbReference type="FunFam" id="3.90.950.10:FF:000005">
    <property type="entry name" value="7-methyl-GTP pyrophosphatase"/>
    <property type="match status" value="1"/>
</dbReference>
<dbReference type="AlphaFoldDB" id="A0A1H1RK86"/>
<keyword evidence="4 9" id="KW-0546">Nucleotide metabolism</keyword>